<protein>
    <submittedName>
        <fullName evidence="2">SIMPL domain-containing protein</fullName>
    </submittedName>
</protein>
<dbReference type="RefSeq" id="WP_169017719.1">
    <property type="nucleotide sequence ID" value="NZ_JABBMT010000001.1"/>
</dbReference>
<dbReference type="PANTHER" id="PTHR34387:SF1">
    <property type="entry name" value="PERIPLASMIC IMMUNOGENIC PROTEIN"/>
    <property type="match status" value="1"/>
</dbReference>
<reference evidence="2" key="1">
    <citation type="submission" date="2020-04" db="EMBL/GenBank/DDBJ databases">
        <title>Genome Sequencing for Pseudoaltermonas arctica.</title>
        <authorList>
            <person name="Elkins N.S."/>
        </authorList>
    </citation>
    <scope>NUCLEOTIDE SEQUENCE [LARGE SCALE GENOMIC DNA]</scope>
    <source>
        <strain evidence="2">NEC-BIFX-2020_0012</strain>
    </source>
</reference>
<feature type="chain" id="PRO_5030646610" evidence="1">
    <location>
        <begin position="18"/>
        <end position="236"/>
    </location>
</feature>
<keyword evidence="1" id="KW-0732">Signal</keyword>
<dbReference type="Gene3D" id="3.30.110.170">
    <property type="entry name" value="Protein of unknown function (DUF541), domain 1"/>
    <property type="match status" value="1"/>
</dbReference>
<evidence type="ECO:0000313" key="3">
    <source>
        <dbReference type="Proteomes" id="UP000570493"/>
    </source>
</evidence>
<dbReference type="Gene3D" id="3.30.70.2970">
    <property type="entry name" value="Protein of unknown function (DUF541), domain 2"/>
    <property type="match status" value="1"/>
</dbReference>
<dbReference type="GO" id="GO:0006974">
    <property type="term" value="P:DNA damage response"/>
    <property type="evidence" value="ECO:0007669"/>
    <property type="project" value="TreeGrafter"/>
</dbReference>
<dbReference type="Pfam" id="PF04402">
    <property type="entry name" value="SIMPL"/>
    <property type="match status" value="1"/>
</dbReference>
<name>A0A7Y0DPT5_9GAMM</name>
<dbReference type="Proteomes" id="UP000570493">
    <property type="component" value="Unassembled WGS sequence"/>
</dbReference>
<sequence>MRYLPLLAATLSFNVFAASTPDAPHIYIQGQAKITTIADNVMLGVAIVEVDKDLMSAKHKADQTMAKAIKLAKQQGIDEKSIYGSQISINRENQYNRETGKQDFIGYRVSRTLSLTLTDVKKYPLLLQSLVDAGINEINQTKFTSSRYESLQKKVQKMAIADAKSAAKEFAADYDVELKGLYSASNAPMNVSAQPYMRAEKTMLSDSNSGNFVPDAYHAGEITISADSYAIYLIKN</sequence>
<organism evidence="2 3">
    <name type="scientific">Pseudoalteromonas arctica</name>
    <dbReference type="NCBI Taxonomy" id="394751"/>
    <lineage>
        <taxon>Bacteria</taxon>
        <taxon>Pseudomonadati</taxon>
        <taxon>Pseudomonadota</taxon>
        <taxon>Gammaproteobacteria</taxon>
        <taxon>Alteromonadales</taxon>
        <taxon>Pseudoalteromonadaceae</taxon>
        <taxon>Pseudoalteromonas</taxon>
    </lineage>
</organism>
<keyword evidence="3" id="KW-1185">Reference proteome</keyword>
<feature type="signal peptide" evidence="1">
    <location>
        <begin position="1"/>
        <end position="17"/>
    </location>
</feature>
<comment type="caution">
    <text evidence="2">The sequence shown here is derived from an EMBL/GenBank/DDBJ whole genome shotgun (WGS) entry which is preliminary data.</text>
</comment>
<dbReference type="InterPro" id="IPR052022">
    <property type="entry name" value="26kDa_periplasmic_antigen"/>
</dbReference>
<dbReference type="InterPro" id="IPR007497">
    <property type="entry name" value="SIMPL/DUF541"/>
</dbReference>
<accession>A0A7Y0DPT5</accession>
<evidence type="ECO:0000256" key="1">
    <source>
        <dbReference type="SAM" id="SignalP"/>
    </source>
</evidence>
<dbReference type="PANTHER" id="PTHR34387">
    <property type="entry name" value="SLR1258 PROTEIN"/>
    <property type="match status" value="1"/>
</dbReference>
<gene>
    <name evidence="2" type="ORF">HHO47_00090</name>
</gene>
<evidence type="ECO:0000313" key="2">
    <source>
        <dbReference type="EMBL" id="NMM39280.1"/>
    </source>
</evidence>
<proteinExistence type="predicted"/>
<dbReference type="AlphaFoldDB" id="A0A7Y0DPT5"/>
<dbReference type="EMBL" id="JABBMT010000001">
    <property type="protein sequence ID" value="NMM39280.1"/>
    <property type="molecule type" value="Genomic_DNA"/>
</dbReference>